<proteinExistence type="predicted"/>
<dbReference type="Proteomes" id="UP000800200">
    <property type="component" value="Unassembled WGS sequence"/>
</dbReference>
<gene>
    <name evidence="1" type="ORF">K469DRAFT_554704</name>
</gene>
<dbReference type="EMBL" id="ML994615">
    <property type="protein sequence ID" value="KAF2192136.1"/>
    <property type="molecule type" value="Genomic_DNA"/>
</dbReference>
<reference evidence="1" key="1">
    <citation type="journal article" date="2020" name="Stud. Mycol.">
        <title>101 Dothideomycetes genomes: a test case for predicting lifestyles and emergence of pathogens.</title>
        <authorList>
            <person name="Haridas S."/>
            <person name="Albert R."/>
            <person name="Binder M."/>
            <person name="Bloem J."/>
            <person name="Labutti K."/>
            <person name="Salamov A."/>
            <person name="Andreopoulos B."/>
            <person name="Baker S."/>
            <person name="Barry K."/>
            <person name="Bills G."/>
            <person name="Bluhm B."/>
            <person name="Cannon C."/>
            <person name="Castanera R."/>
            <person name="Culley D."/>
            <person name="Daum C."/>
            <person name="Ezra D."/>
            <person name="Gonzalez J."/>
            <person name="Henrissat B."/>
            <person name="Kuo A."/>
            <person name="Liang C."/>
            <person name="Lipzen A."/>
            <person name="Lutzoni F."/>
            <person name="Magnuson J."/>
            <person name="Mondo S."/>
            <person name="Nolan M."/>
            <person name="Ohm R."/>
            <person name="Pangilinan J."/>
            <person name="Park H.-J."/>
            <person name="Ramirez L."/>
            <person name="Alfaro M."/>
            <person name="Sun H."/>
            <person name="Tritt A."/>
            <person name="Yoshinaga Y."/>
            <person name="Zwiers L.-H."/>
            <person name="Turgeon B."/>
            <person name="Goodwin S."/>
            <person name="Spatafora J."/>
            <person name="Crous P."/>
            <person name="Grigoriev I."/>
        </authorList>
    </citation>
    <scope>NUCLEOTIDE SEQUENCE</scope>
    <source>
        <strain evidence="1">CBS 207.26</strain>
    </source>
</reference>
<name>A0A6A6EQE7_9PEZI</name>
<dbReference type="AlphaFoldDB" id="A0A6A6EQE7"/>
<organism evidence="1 2">
    <name type="scientific">Zopfia rhizophila CBS 207.26</name>
    <dbReference type="NCBI Taxonomy" id="1314779"/>
    <lineage>
        <taxon>Eukaryota</taxon>
        <taxon>Fungi</taxon>
        <taxon>Dikarya</taxon>
        <taxon>Ascomycota</taxon>
        <taxon>Pezizomycotina</taxon>
        <taxon>Dothideomycetes</taxon>
        <taxon>Dothideomycetes incertae sedis</taxon>
        <taxon>Zopfiaceae</taxon>
        <taxon>Zopfia</taxon>
    </lineage>
</organism>
<accession>A0A6A6EQE7</accession>
<sequence>MTACCRIIVWKKTSAYLLSQRREAIGEAQTRFTLIGTYTMTTTALSAERPPSVVIIWGRDGGMQRAVLCSYDWMTQTFCRETVLRMKTLVLDRMFRVERFRFALSRSARTGI</sequence>
<evidence type="ECO:0000313" key="2">
    <source>
        <dbReference type="Proteomes" id="UP000800200"/>
    </source>
</evidence>
<protein>
    <recommendedName>
        <fullName evidence="3">Heterokaryon incompatibility domain-containing protein</fullName>
    </recommendedName>
</protein>
<evidence type="ECO:0000313" key="1">
    <source>
        <dbReference type="EMBL" id="KAF2192136.1"/>
    </source>
</evidence>
<keyword evidence="2" id="KW-1185">Reference proteome</keyword>
<evidence type="ECO:0008006" key="3">
    <source>
        <dbReference type="Google" id="ProtNLM"/>
    </source>
</evidence>
<dbReference type="OrthoDB" id="3741461at2759"/>